<dbReference type="AlphaFoldDB" id="A0A646HR18"/>
<evidence type="ECO:0000313" key="2">
    <source>
        <dbReference type="Proteomes" id="UP000420635"/>
    </source>
</evidence>
<evidence type="ECO:0000313" key="1">
    <source>
        <dbReference type="EMBL" id="MQN88329.1"/>
    </source>
</evidence>
<name>A0A646HR18_9BACT</name>
<dbReference type="EMBL" id="VZBQ01000003">
    <property type="protein sequence ID" value="MQN88329.1"/>
    <property type="molecule type" value="Genomic_DNA"/>
</dbReference>
<proteinExistence type="predicted"/>
<protein>
    <submittedName>
        <fullName evidence="1">Uncharacterized protein</fullName>
    </submittedName>
</protein>
<organism evidence="1 2">
    <name type="scientific">Segatella copri</name>
    <dbReference type="NCBI Taxonomy" id="165179"/>
    <lineage>
        <taxon>Bacteria</taxon>
        <taxon>Pseudomonadati</taxon>
        <taxon>Bacteroidota</taxon>
        <taxon>Bacteroidia</taxon>
        <taxon>Bacteroidales</taxon>
        <taxon>Prevotellaceae</taxon>
        <taxon>Segatella</taxon>
    </lineage>
</organism>
<reference evidence="2" key="1">
    <citation type="submission" date="2019-09" db="EMBL/GenBank/DDBJ databases">
        <title>Distinct polysaccharide growth profiles of human intestinal Prevotella copri isolates.</title>
        <authorList>
            <person name="Fehlner-Peach H."/>
            <person name="Magnabosco C."/>
            <person name="Raghavan V."/>
            <person name="Scher J.U."/>
            <person name="Tett A."/>
            <person name="Cox L.M."/>
            <person name="Gottsegen C."/>
            <person name="Watters A."/>
            <person name="Wiltshire- Gordon J.D."/>
            <person name="Segata N."/>
            <person name="Bonneau R."/>
            <person name="Littman D.R."/>
        </authorList>
    </citation>
    <scope>NUCLEOTIDE SEQUENCE [LARGE SCALE GENOMIC DNA]</scope>
    <source>
        <strain evidence="2">iP54</strain>
    </source>
</reference>
<comment type="caution">
    <text evidence="1">The sequence shown here is derived from an EMBL/GenBank/DDBJ whole genome shotgun (WGS) entry which is preliminary data.</text>
</comment>
<dbReference type="Gene3D" id="2.130.10.10">
    <property type="entry name" value="YVTN repeat-like/Quinoprotein amine dehydrogenase"/>
    <property type="match status" value="1"/>
</dbReference>
<gene>
    <name evidence="1" type="ORF">F7D59_00220</name>
</gene>
<dbReference type="SUPFAM" id="SSF75011">
    <property type="entry name" value="3-carboxy-cis,cis-mucoante lactonizing enzyme"/>
    <property type="match status" value="1"/>
</dbReference>
<dbReference type="InterPro" id="IPR015943">
    <property type="entry name" value="WD40/YVTN_repeat-like_dom_sf"/>
</dbReference>
<sequence>MKHHFTKLVTFSFAAMLLASCSDSNDNPFVPNPGEVTKNILGEEVTSITDPQELAGSVINYKAKAATRAAGATTANLSDVYEMPSLPSHDGAIEIKNNDGCKGLDGSKTYIIKKGTKISSELNLNGATLFIEGELTTQNIYGCSASINNAAKKGKIYILKGGTLHIDNNNNALFMNAGVYCYNYGGILKKEGNNMYVQKDDAYFTTGSVKVKDELKVQGLLYVGGDANVGKLATESGAKINIQGDLLGTENQDMEIDGCIVNINGKAKANKLTIKGSAPKLYGCSFEITGKTILNSNDAEAHINNLKTGAIDQCAGSTIYLVNNSVIDCKGTYTNENNGHNQYYPAGDSKIILQGDNANAIFRAAEVKYNGSNDQGNILIAPGTYAYFSTCYIFRTSGSGGVIYMDCDKFTNNGNSATYTYAPGLSDCTKRYDMYNDPVVPTSCDGTTPAPKPTPTPEPGKKIDVITVIDYTNHTHDISATCIQPYNDKLYMSYHTNEENQKDPNKKTGGCIEVFKTENNQTTMLQYLQDKKELYDFNHLMVDGKDATKYVYIAGHSTNGGMMGRIALDSNGLLNTEVKDIDETTTLNPLTIVDWEHEGLEQSDENCIVRDGNKLMVATARGYGVYDANTLDLIGKKETPGKAKHIALNNQYIVTLHYNNEVKSDNEAVSGTLQVFPLGADILTATPAKTINVSSIAPNDGKNTIAIDGNHIYVCRSAKGLSCYDLTTGKEMWNWGAPLTANTKVPQGYANGVTYDANYIYLACGSYGLVVLDKNKMENGKPVKVVKKRAEAGMSANYVTLDGGYIYVAYGKSRLRVMKLIDGAASGNNTNYGTK</sequence>
<dbReference type="Proteomes" id="UP000420635">
    <property type="component" value="Unassembled WGS sequence"/>
</dbReference>
<dbReference type="RefSeq" id="WP_153114263.1">
    <property type="nucleotide sequence ID" value="NZ_VZAS01000198.1"/>
</dbReference>
<dbReference type="PROSITE" id="PS51257">
    <property type="entry name" value="PROKAR_LIPOPROTEIN"/>
    <property type="match status" value="1"/>
</dbReference>
<accession>A0A646HR18</accession>